<reference evidence="3" key="2">
    <citation type="journal article" date="2023" name="BMC Genomics">
        <title>Pest status, molecular evolution, and epigenetic factors derived from the genome assembly of Frankliniella fusca, a thysanopteran phytovirus vector.</title>
        <authorList>
            <person name="Catto M.A."/>
            <person name="Labadie P.E."/>
            <person name="Jacobson A.L."/>
            <person name="Kennedy G.G."/>
            <person name="Srinivasan R."/>
            <person name="Hunt B.G."/>
        </authorList>
    </citation>
    <scope>NUCLEOTIDE SEQUENCE</scope>
    <source>
        <strain evidence="3">PL_HMW_Pooled</strain>
    </source>
</reference>
<protein>
    <submittedName>
        <fullName evidence="3">LexA repressor</fullName>
    </submittedName>
</protein>
<evidence type="ECO:0000256" key="1">
    <source>
        <dbReference type="PROSITE-ProRule" id="PRU00042"/>
    </source>
</evidence>
<keyword evidence="4" id="KW-1185">Reference proteome</keyword>
<evidence type="ECO:0000313" key="3">
    <source>
        <dbReference type="EMBL" id="KAK3925258.1"/>
    </source>
</evidence>
<keyword evidence="1" id="KW-0863">Zinc-finger</keyword>
<name>A0AAE1HPZ9_9NEOP</name>
<dbReference type="GO" id="GO:0008270">
    <property type="term" value="F:zinc ion binding"/>
    <property type="evidence" value="ECO:0007669"/>
    <property type="project" value="UniProtKB-KW"/>
</dbReference>
<sequence>MDYHNLVKVSGSLVCGTCQTDDIYTGTAALNDHYKKRHLKLSNYVCGQLGCRKNFRDLTSMIRHITRTHKIIFETENNQDLQLQHVQVSDDIEMDTCCEDDNTIDGSDDSIHASPEEEELDNEEDLGTIQEQLDRAAVKLLLGLRTKASLTGAAVERFEKGCYEMIKKLCVSIKKRVTARLQEKGVTAEDAQEVLSELDTVADPFRRLRTIDQQLNYYEKHYGLVKPVQKVLGTRIDMRLDPATNCQVPTQVNNTFQYVSIIQSLTTFLKNKKYRDIIFKNKQVPSNDNVLRSYADGTHFKNHPYIHNHEGVIQVILFFDELEIANSLGSKTIIHKLATFFGQVINLPPEVSSQLSSIFLVALAHADDLKKDDAMEKVLTPLILELKKLAQGIEVEIDSVMYVIRAVLVVLTADTLAAHDILGFLGPGASCFCRRCMVTRAEVRQNANAVGALRTPEEHKRHLDQVKATPAFSTQCGVKKSCPLDQAPFFDCTSSNVFDAFHDVLEVSVKTLCVQRLFSVKDLNNRIASFAYGIPDAKNKPSPNLTREMLLQSGGKLKQTGSQMWCLIRSLPFLIEDYVPEESRHMQLIFCLQNIMQVIFSFEIKVADLDRMDEMIELHNQSFKELLVDAHGDDFYIEEPFDNLLNNELEEQAVDEPEGENAYQNVYDRVQEGEEQQGIVGRAGAHRGPRRKKVHVTNKLQHLKHYREMALAFGPPVRMWCAKFEGRMKIFRQHASICCNFKNPPMTMAKMFQLSSLTAMLGNADESLDFQRGTVMSTINSSHRELLKNEGLNDTDEVMYTNCATLNGEEYRPNLFVCLPGDPSTEIGFALITSVIVVRKEVFLVLTPWKNEGLCPRLNAYHVVPDNRPLVLLRPKLLRHFRCIAPWTAKNSEALYLSMRIVLV</sequence>
<keyword evidence="1" id="KW-0862">Zinc</keyword>
<proteinExistence type="predicted"/>
<gene>
    <name evidence="3" type="ORF">KUF71_013465</name>
</gene>
<dbReference type="AlphaFoldDB" id="A0AAE1HPZ9"/>
<evidence type="ECO:0000259" key="2">
    <source>
        <dbReference type="PROSITE" id="PS50157"/>
    </source>
</evidence>
<dbReference type="PANTHER" id="PTHR31912">
    <property type="entry name" value="IP13529P"/>
    <property type="match status" value="1"/>
</dbReference>
<dbReference type="SMART" id="SM00355">
    <property type="entry name" value="ZnF_C2H2"/>
    <property type="match status" value="2"/>
</dbReference>
<dbReference type="PROSITE" id="PS50157">
    <property type="entry name" value="ZINC_FINGER_C2H2_2"/>
    <property type="match status" value="1"/>
</dbReference>
<comment type="caution">
    <text evidence="3">The sequence shown here is derived from an EMBL/GenBank/DDBJ whole genome shotgun (WGS) entry which is preliminary data.</text>
</comment>
<dbReference type="EMBL" id="JAHWGI010001225">
    <property type="protein sequence ID" value="KAK3925258.1"/>
    <property type="molecule type" value="Genomic_DNA"/>
</dbReference>
<keyword evidence="1" id="KW-0479">Metal-binding</keyword>
<reference evidence="3" key="1">
    <citation type="submission" date="2021-07" db="EMBL/GenBank/DDBJ databases">
        <authorList>
            <person name="Catto M.A."/>
            <person name="Jacobson A."/>
            <person name="Kennedy G."/>
            <person name="Labadie P."/>
            <person name="Hunt B.G."/>
            <person name="Srinivasan R."/>
        </authorList>
    </citation>
    <scope>NUCLEOTIDE SEQUENCE</scope>
    <source>
        <strain evidence="3">PL_HMW_Pooled</strain>
        <tissue evidence="3">Head</tissue>
    </source>
</reference>
<accession>A0AAE1HPZ9</accession>
<dbReference type="PANTHER" id="PTHR31912:SF34">
    <property type="entry name" value="NOTOCHORD-RELATED PROTEIN"/>
    <property type="match status" value="1"/>
</dbReference>
<organism evidence="3 4">
    <name type="scientific">Frankliniella fusca</name>
    <dbReference type="NCBI Taxonomy" id="407009"/>
    <lineage>
        <taxon>Eukaryota</taxon>
        <taxon>Metazoa</taxon>
        <taxon>Ecdysozoa</taxon>
        <taxon>Arthropoda</taxon>
        <taxon>Hexapoda</taxon>
        <taxon>Insecta</taxon>
        <taxon>Pterygota</taxon>
        <taxon>Neoptera</taxon>
        <taxon>Paraneoptera</taxon>
        <taxon>Thysanoptera</taxon>
        <taxon>Terebrantia</taxon>
        <taxon>Thripoidea</taxon>
        <taxon>Thripidae</taxon>
        <taxon>Frankliniella</taxon>
    </lineage>
</organism>
<dbReference type="PROSITE" id="PS00028">
    <property type="entry name" value="ZINC_FINGER_C2H2_1"/>
    <property type="match status" value="1"/>
</dbReference>
<feature type="domain" description="C2H2-type" evidence="2">
    <location>
        <begin position="44"/>
        <end position="69"/>
    </location>
</feature>
<evidence type="ECO:0000313" key="4">
    <source>
        <dbReference type="Proteomes" id="UP001219518"/>
    </source>
</evidence>
<dbReference type="InterPro" id="IPR013087">
    <property type="entry name" value="Znf_C2H2_type"/>
</dbReference>
<dbReference type="Proteomes" id="UP001219518">
    <property type="component" value="Unassembled WGS sequence"/>
</dbReference>